<protein>
    <submittedName>
        <fullName evidence="2">Amidase</fullName>
    </submittedName>
</protein>
<name>A0A8J3N749_9CHLR</name>
<comment type="caution">
    <text evidence="2">The sequence shown here is derived from an EMBL/GenBank/DDBJ whole genome shotgun (WGS) entry which is preliminary data.</text>
</comment>
<dbReference type="Pfam" id="PF01425">
    <property type="entry name" value="Amidase"/>
    <property type="match status" value="1"/>
</dbReference>
<gene>
    <name evidence="2" type="ORF">KSF_111250</name>
</gene>
<dbReference type="InterPro" id="IPR000120">
    <property type="entry name" value="Amidase"/>
</dbReference>
<keyword evidence="3" id="KW-1185">Reference proteome</keyword>
<organism evidence="2 3">
    <name type="scientific">Reticulibacter mediterranei</name>
    <dbReference type="NCBI Taxonomy" id="2778369"/>
    <lineage>
        <taxon>Bacteria</taxon>
        <taxon>Bacillati</taxon>
        <taxon>Chloroflexota</taxon>
        <taxon>Ktedonobacteria</taxon>
        <taxon>Ktedonobacterales</taxon>
        <taxon>Reticulibacteraceae</taxon>
        <taxon>Reticulibacter</taxon>
    </lineage>
</organism>
<dbReference type="SUPFAM" id="SSF75304">
    <property type="entry name" value="Amidase signature (AS) enzymes"/>
    <property type="match status" value="1"/>
</dbReference>
<dbReference type="AlphaFoldDB" id="A0A8J3N749"/>
<dbReference type="InterPro" id="IPR023631">
    <property type="entry name" value="Amidase_dom"/>
</dbReference>
<sequence>MAGLSSLTIRQAATLLQSGQVSCVQVVQELLHRIDDLDPTFRAWVTVDHQGALAQAELLDKEFATMGPRGALHGLPIACKDLFYTSGMKTTACSPLYADFVPASDAAVVSRLKQAGAIIIGKTMCTELAVNDPAPTVHAWHPAHTPGGSSSGSAVAVATRMCYGTVDTQTAGDILRPAAYNGVMGLKPTYGRISRAGVIPVAWSLDTVGVTTRNVEDTALLLHVLAGSDSHDPSAASVPDYMAALNSQPVVPRLGLVRQYFYEQADAEVRAHTDQVAETLRKAGAQVKEIVLPEDLSLLHAAHRILVSAECAAYHQELFSAHPEKYGPKIRQFIEGGMLTPAVPYLQAQRLRSQWGVAFQDVFQHVDVLLTPTTPSAAPADRSTTGQPVFQIPWTLCGFPSLSLPSGLNTDQLPLGVQLVAAPWQEEHLLAVAAWCEQALHLDLLPPCVSTS</sequence>
<dbReference type="Proteomes" id="UP000597444">
    <property type="component" value="Unassembled WGS sequence"/>
</dbReference>
<dbReference type="Gene3D" id="3.90.1300.10">
    <property type="entry name" value="Amidase signature (AS) domain"/>
    <property type="match status" value="1"/>
</dbReference>
<evidence type="ECO:0000259" key="1">
    <source>
        <dbReference type="Pfam" id="PF01425"/>
    </source>
</evidence>
<evidence type="ECO:0000313" key="3">
    <source>
        <dbReference type="Proteomes" id="UP000597444"/>
    </source>
</evidence>
<accession>A0A8J3N749</accession>
<dbReference type="EMBL" id="BNJK01000004">
    <property type="protein sequence ID" value="GHP01078.1"/>
    <property type="molecule type" value="Genomic_DNA"/>
</dbReference>
<feature type="domain" description="Amidase" evidence="1">
    <location>
        <begin position="26"/>
        <end position="430"/>
    </location>
</feature>
<dbReference type="InterPro" id="IPR036928">
    <property type="entry name" value="AS_sf"/>
</dbReference>
<reference evidence="2" key="1">
    <citation type="submission" date="2020-10" db="EMBL/GenBank/DDBJ databases">
        <title>Taxonomic study of unclassified bacteria belonging to the class Ktedonobacteria.</title>
        <authorList>
            <person name="Yabe S."/>
            <person name="Wang C.M."/>
            <person name="Zheng Y."/>
            <person name="Sakai Y."/>
            <person name="Cavaletti L."/>
            <person name="Monciardini P."/>
            <person name="Donadio S."/>
        </authorList>
    </citation>
    <scope>NUCLEOTIDE SEQUENCE</scope>
    <source>
        <strain evidence="2">ID150040</strain>
    </source>
</reference>
<proteinExistence type="predicted"/>
<dbReference type="PANTHER" id="PTHR11895:SF176">
    <property type="entry name" value="AMIDASE AMID-RELATED"/>
    <property type="match status" value="1"/>
</dbReference>
<dbReference type="RefSeq" id="WP_220211649.1">
    <property type="nucleotide sequence ID" value="NZ_BNJK01000004.1"/>
</dbReference>
<dbReference type="GO" id="GO:0003824">
    <property type="term" value="F:catalytic activity"/>
    <property type="evidence" value="ECO:0007669"/>
    <property type="project" value="InterPro"/>
</dbReference>
<evidence type="ECO:0000313" key="2">
    <source>
        <dbReference type="EMBL" id="GHP01078.1"/>
    </source>
</evidence>
<dbReference type="PANTHER" id="PTHR11895">
    <property type="entry name" value="TRANSAMIDASE"/>
    <property type="match status" value="1"/>
</dbReference>